<name>A0A1I8FIU5_9PLAT</name>
<evidence type="ECO:0000313" key="3">
    <source>
        <dbReference type="WBParaSite" id="maker-unitig_36304-snap-gene-0.1-mRNA-1"/>
    </source>
</evidence>
<dbReference type="AlphaFoldDB" id="A0A1I8FIU5"/>
<feature type="region of interest" description="Disordered" evidence="1">
    <location>
        <begin position="338"/>
        <end position="423"/>
    </location>
</feature>
<feature type="region of interest" description="Disordered" evidence="1">
    <location>
        <begin position="199"/>
        <end position="270"/>
    </location>
</feature>
<evidence type="ECO:0000313" key="2">
    <source>
        <dbReference type="Proteomes" id="UP000095280"/>
    </source>
</evidence>
<protein>
    <submittedName>
        <fullName evidence="3">CNOT1_TTP_bind domain-containing protein</fullName>
    </submittedName>
</protein>
<keyword evidence="2" id="KW-1185">Reference proteome</keyword>
<reference evidence="3" key="1">
    <citation type="submission" date="2016-11" db="UniProtKB">
        <authorList>
            <consortium name="WormBaseParasite"/>
        </authorList>
    </citation>
    <scope>IDENTIFICATION</scope>
</reference>
<sequence>HFATGYSPVGQGLPAPRAPEAIDLLCDGLETLLQRLQAKPESKRCLFAEEPLQPTDHALLRASLSLGQLTPEQQGPLRAARLHQACLMISRALALLPPRAANGASWCAGFSSIAHAALLPSNRSARLTRPVSCLLTRRCRSLSGANCLGVLDDVGGSGAGSSAAPRWRRLWSAPTRSGRLRSVSLAPLSWRAGGSYDGADGCRGAPAMPGRRRGVAANSHRAGGPTGRRGNDAAGAAEQPGLVAAGRRRGSQSKSGGRKRRKRQPPLRRRQLLQLRLQVEAVPEVASEVALLRQGEALPPRQLLVEAALLQEVAATRGGAAARGGATSTRVALPQREVEAPQLPKAPQPQKQRLPLNRRRRRLRSNRQPNRRQNLRQYRRHNRRQSRQNQRQLIVERRCPVNSGAHPPRRGEAGRGAGHVRGGAENVARLSRRLHRGRRYAPGRSQPAARRGHLLPIPVSDAGNPSFDDAYIFGEIVRLLVKHEKFDDARLPDMINRVMITVDKMIRLESCKQSTRGVNGRSVDDLEMQAFFQGQMLGLMRGLEIAGTDEDWGMMNFWNNRTWTDETLDKKLS</sequence>
<accession>A0A1I8FIU5</accession>
<organism evidence="2 3">
    <name type="scientific">Macrostomum lignano</name>
    <dbReference type="NCBI Taxonomy" id="282301"/>
    <lineage>
        <taxon>Eukaryota</taxon>
        <taxon>Metazoa</taxon>
        <taxon>Spiralia</taxon>
        <taxon>Lophotrochozoa</taxon>
        <taxon>Platyhelminthes</taxon>
        <taxon>Rhabditophora</taxon>
        <taxon>Macrostomorpha</taxon>
        <taxon>Macrostomida</taxon>
        <taxon>Macrostomidae</taxon>
        <taxon>Macrostomum</taxon>
    </lineage>
</organism>
<proteinExistence type="predicted"/>
<feature type="compositionally biased region" description="Basic residues" evidence="1">
    <location>
        <begin position="356"/>
        <end position="386"/>
    </location>
</feature>
<evidence type="ECO:0000256" key="1">
    <source>
        <dbReference type="SAM" id="MobiDB-lite"/>
    </source>
</evidence>
<dbReference type="WBParaSite" id="maker-unitig_36304-snap-gene-0.1-mRNA-1">
    <property type="protein sequence ID" value="maker-unitig_36304-snap-gene-0.1-mRNA-1"/>
    <property type="gene ID" value="maker-unitig_36304-snap-gene-0.1"/>
</dbReference>
<feature type="compositionally biased region" description="Low complexity" evidence="1">
    <location>
        <begin position="340"/>
        <end position="355"/>
    </location>
</feature>
<feature type="compositionally biased region" description="Basic residues" evidence="1">
    <location>
        <begin position="246"/>
        <end position="270"/>
    </location>
</feature>
<dbReference type="Proteomes" id="UP000095280">
    <property type="component" value="Unplaced"/>
</dbReference>